<dbReference type="PROSITE" id="PS51154">
    <property type="entry name" value="MACRO"/>
    <property type="match status" value="1"/>
</dbReference>
<dbReference type="Gene3D" id="3.40.220.10">
    <property type="entry name" value="Leucine Aminopeptidase, subunit E, domain 1"/>
    <property type="match status" value="1"/>
</dbReference>
<organism evidence="2 3">
    <name type="scientific">Petrocella atlantisensis</name>
    <dbReference type="NCBI Taxonomy" id="2173034"/>
    <lineage>
        <taxon>Bacteria</taxon>
        <taxon>Bacillati</taxon>
        <taxon>Bacillota</taxon>
        <taxon>Clostridia</taxon>
        <taxon>Lachnospirales</taxon>
        <taxon>Vallitaleaceae</taxon>
        <taxon>Petrocella</taxon>
    </lineage>
</organism>
<dbReference type="InterPro" id="IPR043472">
    <property type="entry name" value="Macro_dom-like"/>
</dbReference>
<dbReference type="SUPFAM" id="SSF47413">
    <property type="entry name" value="lambda repressor-like DNA-binding domains"/>
    <property type="match status" value="1"/>
</dbReference>
<evidence type="ECO:0000313" key="2">
    <source>
        <dbReference type="EMBL" id="VDN47259.1"/>
    </source>
</evidence>
<dbReference type="PANTHER" id="PTHR11106:SF27">
    <property type="entry name" value="MACRO DOMAIN-CONTAINING PROTEIN"/>
    <property type="match status" value="1"/>
</dbReference>
<dbReference type="Pfam" id="PF01661">
    <property type="entry name" value="Macro"/>
    <property type="match status" value="1"/>
</dbReference>
<dbReference type="AlphaFoldDB" id="A0A3P7S3D6"/>
<sequence length="337" mass="38009">MPFEIVRNDITKMHVDAIVNPTNSKLFGTAGVDGAIHKIEGPRLKEETSQIGDIAPGESILTKAYNLPSANIIHTVGPVWKNGTNGEEGILKSCYKNSLELAKENRFESIAFPLISSGSYGFPKDIALTVAVSTIGEFLLFNEMTVYLVVYDRKSYQLSESLYASVDAYIDDNYIDAHILRRRGREQERTDYFLSDVDLSESISNVSHKQVNSSKKNLEDVIKHLDETFSEMLLRLIDEKGLMDPEVYKKANVTKQTFSKIRNNSKYNPTKPTILAFAIALELNLDIAKDLLLKSGYALSKSNRFDVIISYFIESENYNIYEINEVLFAYEENLLGV</sequence>
<gene>
    <name evidence="2" type="ORF">PATL70BA_1376</name>
</gene>
<dbReference type="KEGG" id="cbar:PATL70BA_1376"/>
<feature type="domain" description="Macro" evidence="1">
    <location>
        <begin position="1"/>
        <end position="167"/>
    </location>
</feature>
<evidence type="ECO:0000259" key="1">
    <source>
        <dbReference type="PROSITE" id="PS51154"/>
    </source>
</evidence>
<dbReference type="CDD" id="cd02908">
    <property type="entry name" value="Macro_OAADPr_deacetylase"/>
    <property type="match status" value="1"/>
</dbReference>
<dbReference type="GO" id="GO:0003677">
    <property type="term" value="F:DNA binding"/>
    <property type="evidence" value="ECO:0007669"/>
    <property type="project" value="InterPro"/>
</dbReference>
<dbReference type="SMART" id="SM00506">
    <property type="entry name" value="A1pp"/>
    <property type="match status" value="1"/>
</dbReference>
<proteinExistence type="predicted"/>
<accession>A0A3P7S3D6</accession>
<dbReference type="OrthoDB" id="6194521at2"/>
<dbReference type="InterPro" id="IPR010982">
    <property type="entry name" value="Lambda_DNA-bd_dom_sf"/>
</dbReference>
<dbReference type="Proteomes" id="UP000279029">
    <property type="component" value="Chromosome"/>
</dbReference>
<dbReference type="SUPFAM" id="SSF52949">
    <property type="entry name" value="Macro domain-like"/>
    <property type="match status" value="1"/>
</dbReference>
<name>A0A3P7S3D6_9FIRM</name>
<dbReference type="RefSeq" id="WP_125136602.1">
    <property type="nucleotide sequence ID" value="NZ_LR130778.1"/>
</dbReference>
<dbReference type="InterPro" id="IPR002589">
    <property type="entry name" value="Macro_dom"/>
</dbReference>
<dbReference type="EMBL" id="LR130778">
    <property type="protein sequence ID" value="VDN47259.1"/>
    <property type="molecule type" value="Genomic_DNA"/>
</dbReference>
<keyword evidence="3" id="KW-1185">Reference proteome</keyword>
<protein>
    <submittedName>
        <fullName evidence="2">RNase III inhibitor</fullName>
    </submittedName>
</protein>
<evidence type="ECO:0000313" key="3">
    <source>
        <dbReference type="Proteomes" id="UP000279029"/>
    </source>
</evidence>
<dbReference type="PANTHER" id="PTHR11106">
    <property type="entry name" value="GANGLIOSIDE INDUCED DIFFERENTIATION ASSOCIATED PROTEIN 2-RELATED"/>
    <property type="match status" value="1"/>
</dbReference>
<reference evidence="2 3" key="1">
    <citation type="submission" date="2018-09" db="EMBL/GenBank/DDBJ databases">
        <authorList>
            <person name="Postec A."/>
        </authorList>
    </citation>
    <scope>NUCLEOTIDE SEQUENCE [LARGE SCALE GENOMIC DNA]</scope>
    <source>
        <strain evidence="2">70B-A</strain>
    </source>
</reference>